<dbReference type="GO" id="GO:0016020">
    <property type="term" value="C:membrane"/>
    <property type="evidence" value="ECO:0007669"/>
    <property type="project" value="UniProtKB-SubCell"/>
</dbReference>
<feature type="transmembrane region" description="Helical" evidence="3">
    <location>
        <begin position="606"/>
        <end position="627"/>
    </location>
</feature>
<reference evidence="5 6" key="1">
    <citation type="journal article" date="2011" name="J. Bacteriol.">
        <title>Genome sequence of the verrucomicrobium Opitutus terrae PB90-1, an abundant inhabitant of rice paddy soil ecosystems.</title>
        <authorList>
            <person name="van Passel M.W."/>
            <person name="Kant R."/>
            <person name="Palva A."/>
            <person name="Copeland A."/>
            <person name="Lucas S."/>
            <person name="Lapidus A."/>
            <person name="Glavina del Rio T."/>
            <person name="Pitluck S."/>
            <person name="Goltsman E."/>
            <person name="Clum A."/>
            <person name="Sun H."/>
            <person name="Schmutz J."/>
            <person name="Larimer F.W."/>
            <person name="Land M.L."/>
            <person name="Hauser L."/>
            <person name="Kyrpides N."/>
            <person name="Mikhailova N."/>
            <person name="Richardson P.P."/>
            <person name="Janssen P.H."/>
            <person name="de Vos W.M."/>
            <person name="Smidt H."/>
        </authorList>
    </citation>
    <scope>NUCLEOTIDE SEQUENCE [LARGE SCALE GENOMIC DNA]</scope>
    <source>
        <strain evidence="6">DSM 11246 / JCM 15787 / PB90-1</strain>
    </source>
</reference>
<dbReference type="Pfam" id="PF00361">
    <property type="entry name" value="Proton_antipo_M"/>
    <property type="match status" value="1"/>
</dbReference>
<feature type="transmembrane region" description="Helical" evidence="3">
    <location>
        <begin position="539"/>
        <end position="558"/>
    </location>
</feature>
<dbReference type="GO" id="GO:0016491">
    <property type="term" value="F:oxidoreductase activity"/>
    <property type="evidence" value="ECO:0007669"/>
    <property type="project" value="UniProtKB-KW"/>
</dbReference>
<feature type="transmembrane region" description="Helical" evidence="3">
    <location>
        <begin position="88"/>
        <end position="104"/>
    </location>
</feature>
<protein>
    <submittedName>
        <fullName evidence="5">NADH dehydrogenase (Quinone)</fullName>
        <ecNumber evidence="5">1.6.99.5</ecNumber>
    </submittedName>
</protein>
<gene>
    <name evidence="5" type="ordered locus">Oter_4114</name>
</gene>
<evidence type="ECO:0000256" key="1">
    <source>
        <dbReference type="ARBA" id="ARBA00004127"/>
    </source>
</evidence>
<dbReference type="InterPro" id="IPR050616">
    <property type="entry name" value="CPA3_Na-H_Antiporter_A"/>
</dbReference>
<dbReference type="eggNOG" id="COG1009">
    <property type="taxonomic scope" value="Bacteria"/>
</dbReference>
<dbReference type="AlphaFoldDB" id="B2A052"/>
<feature type="transmembrane region" description="Helical" evidence="3">
    <location>
        <begin position="188"/>
        <end position="207"/>
    </location>
</feature>
<feature type="transmembrane region" description="Helical" evidence="3">
    <location>
        <begin position="314"/>
        <end position="340"/>
    </location>
</feature>
<keyword evidence="3" id="KW-1133">Transmembrane helix</keyword>
<keyword evidence="2 3" id="KW-0812">Transmembrane</keyword>
<dbReference type="RefSeq" id="WP_012376916.1">
    <property type="nucleotide sequence ID" value="NC_010571.1"/>
</dbReference>
<feature type="transmembrane region" description="Helical" evidence="3">
    <location>
        <begin position="417"/>
        <end position="437"/>
    </location>
</feature>
<dbReference type="KEGG" id="ote:Oter_4114"/>
<evidence type="ECO:0000256" key="2">
    <source>
        <dbReference type="RuleBase" id="RU000320"/>
    </source>
</evidence>
<dbReference type="PANTHER" id="PTHR43373">
    <property type="entry name" value="NA(+)/H(+) ANTIPORTER SUBUNIT"/>
    <property type="match status" value="1"/>
</dbReference>
<organism evidence="5 6">
    <name type="scientific">Opitutus terrae (strain DSM 11246 / JCM 15787 / PB90-1)</name>
    <dbReference type="NCBI Taxonomy" id="452637"/>
    <lineage>
        <taxon>Bacteria</taxon>
        <taxon>Pseudomonadati</taxon>
        <taxon>Verrucomicrobiota</taxon>
        <taxon>Opitutia</taxon>
        <taxon>Opitutales</taxon>
        <taxon>Opitutaceae</taxon>
        <taxon>Opitutus</taxon>
    </lineage>
</organism>
<dbReference type="EC" id="1.6.99.5" evidence="5"/>
<feature type="transmembrane region" description="Helical" evidence="3">
    <location>
        <begin position="375"/>
        <end position="396"/>
    </location>
</feature>
<feature type="transmembrane region" description="Helical" evidence="3">
    <location>
        <begin position="124"/>
        <end position="144"/>
    </location>
</feature>
<proteinExistence type="predicted"/>
<feature type="transmembrane region" description="Helical" evidence="3">
    <location>
        <begin position="219"/>
        <end position="240"/>
    </location>
</feature>
<feature type="transmembrane region" description="Helical" evidence="3">
    <location>
        <begin position="165"/>
        <end position="182"/>
    </location>
</feature>
<evidence type="ECO:0000256" key="3">
    <source>
        <dbReference type="SAM" id="Phobius"/>
    </source>
</evidence>
<keyword evidence="6" id="KW-1185">Reference proteome</keyword>
<feature type="transmembrane region" description="Helical" evidence="3">
    <location>
        <begin position="449"/>
        <end position="469"/>
    </location>
</feature>
<name>B2A052_OPITP</name>
<feature type="transmembrane region" description="Helical" evidence="3">
    <location>
        <begin position="28"/>
        <end position="47"/>
    </location>
</feature>
<evidence type="ECO:0000313" key="6">
    <source>
        <dbReference type="Proteomes" id="UP000007013"/>
    </source>
</evidence>
<feature type="transmembrane region" description="Helical" evidence="3">
    <location>
        <begin position="252"/>
        <end position="269"/>
    </location>
</feature>
<dbReference type="HOGENOM" id="CLU_013183_0_0_0"/>
<keyword evidence="3" id="KW-0472">Membrane</keyword>
<comment type="subcellular location">
    <subcellularLocation>
        <location evidence="1">Endomembrane system</location>
        <topology evidence="1">Multi-pass membrane protein</topology>
    </subcellularLocation>
    <subcellularLocation>
        <location evidence="2">Membrane</location>
        <topology evidence="2">Multi-pass membrane protein</topology>
    </subcellularLocation>
</comment>
<dbReference type="PRINTS" id="PR01434">
    <property type="entry name" value="NADHDHGNASE5"/>
</dbReference>
<dbReference type="STRING" id="452637.Oter_4114"/>
<feature type="transmembrane region" description="Helical" evidence="3">
    <location>
        <begin position="276"/>
        <end position="294"/>
    </location>
</feature>
<dbReference type="OrthoDB" id="9807568at2"/>
<feature type="transmembrane region" description="Helical" evidence="3">
    <location>
        <begin position="347"/>
        <end position="369"/>
    </location>
</feature>
<keyword evidence="5" id="KW-0560">Oxidoreductase</keyword>
<dbReference type="EMBL" id="CP001032">
    <property type="protein sequence ID" value="ACB77388.1"/>
    <property type="molecule type" value="Genomic_DNA"/>
</dbReference>
<feature type="transmembrane region" description="Helical" evidence="3">
    <location>
        <begin position="6"/>
        <end position="21"/>
    </location>
</feature>
<dbReference type="InterPro" id="IPR001750">
    <property type="entry name" value="ND/Mrp_TM"/>
</dbReference>
<evidence type="ECO:0000259" key="4">
    <source>
        <dbReference type="Pfam" id="PF00361"/>
    </source>
</evidence>
<feature type="transmembrane region" description="Helical" evidence="3">
    <location>
        <begin position="495"/>
        <end position="519"/>
    </location>
</feature>
<feature type="domain" description="NADH:quinone oxidoreductase/Mrp antiporter transmembrane" evidence="4">
    <location>
        <begin position="182"/>
        <end position="461"/>
    </location>
</feature>
<feature type="transmembrane region" description="Helical" evidence="3">
    <location>
        <begin position="59"/>
        <end position="81"/>
    </location>
</feature>
<evidence type="ECO:0000313" key="5">
    <source>
        <dbReference type="EMBL" id="ACB77388.1"/>
    </source>
</evidence>
<dbReference type="PANTHER" id="PTHR43373:SF1">
    <property type="entry name" value="NA(+)_H(+) ANTIPORTER SUBUNIT A"/>
    <property type="match status" value="1"/>
</dbReference>
<accession>B2A052</accession>
<dbReference type="Proteomes" id="UP000007013">
    <property type="component" value="Chromosome"/>
</dbReference>
<sequence length="647" mass="68027">MNLLSALILGPVVVGLLLAGVRSDRVRGLIVVAAAALATAGTLLVVVSGPRGPVGSAVFAGPGAHGLMLGLEIAMGLYILAVGVRGRQPWVVGLMLAQAVVMGWSEWTMPSGPVGSAPLFVDEFALILALINAVVGGGICLYALGYMRGYHGSSHADVPDRRPRFFALLLVFMGAMFGIVFANSLPWLFFFWEITTLCSYLLIGYTGTAEARRNAFRALAMNLAGGVAFALAIAFAAHQAGTVELQALLRQSPAVALLPAALLCFAGITKSAQLPFSSWLLGAMVAPTPVSALLHSSTMVKAGVYLILRMAPVVAGTTAGLMVALVGAFTFLVGSLAAITTSDAKKVLAYSTVANLGLIVLCGGIGTYAAVWAGVLLIIFHAIAKCLLFLCVGLVEHRMHSRDIEAMSGLILNMPRVAIMMLIGMAGMFLAPFGMLISKWAVLKAVVDAYPPLSVFICFGSAATLFFWVKWMGKLIEVVTPRETVGHEFAPGEAIALYGLSAATFLTCLFFPLISSAAIEPYVRSVFGQSASMAPGNVVIMMIMMVMIMLFPLSFINYGRGVKVMDAYLGGANVQSSVRFMGAGREVQAVTMHNYYLREFFSEKGLTRAGVLASALVLAVLLLAPAFTRSAPASAAVPAPLTSLPSR</sequence>
<dbReference type="GO" id="GO:0012505">
    <property type="term" value="C:endomembrane system"/>
    <property type="evidence" value="ECO:0007669"/>
    <property type="project" value="UniProtKB-SubCell"/>
</dbReference>